<gene>
    <name evidence="2" type="ORF">ACFO5W_02210</name>
</gene>
<dbReference type="InterPro" id="IPR035242">
    <property type="entry name" value="DUF5329"/>
</dbReference>
<evidence type="ECO:0000313" key="2">
    <source>
        <dbReference type="EMBL" id="MFC4525440.1"/>
    </source>
</evidence>
<comment type="caution">
    <text evidence="2">The sequence shown here is derived from an EMBL/GenBank/DDBJ whole genome shotgun (WGS) entry which is preliminary data.</text>
</comment>
<reference evidence="3" key="1">
    <citation type="journal article" date="2019" name="Int. J. Syst. Evol. Microbiol.">
        <title>The Global Catalogue of Microorganisms (GCM) 10K type strain sequencing project: providing services to taxonomists for standard genome sequencing and annotation.</title>
        <authorList>
            <consortium name="The Broad Institute Genomics Platform"/>
            <consortium name="The Broad Institute Genome Sequencing Center for Infectious Disease"/>
            <person name="Wu L."/>
            <person name="Ma J."/>
        </authorList>
    </citation>
    <scope>NUCLEOTIDE SEQUENCE [LARGE SCALE GENOMIC DNA]</scope>
    <source>
        <strain evidence="3">CCM 4481</strain>
    </source>
</reference>
<keyword evidence="1" id="KW-0732">Signal</keyword>
<feature type="chain" id="PRO_5045731232" evidence="1">
    <location>
        <begin position="27"/>
        <end position="127"/>
    </location>
</feature>
<evidence type="ECO:0000313" key="3">
    <source>
        <dbReference type="Proteomes" id="UP001595961"/>
    </source>
</evidence>
<dbReference type="Pfam" id="PF17263">
    <property type="entry name" value="DUF5329"/>
    <property type="match status" value="1"/>
</dbReference>
<dbReference type="Proteomes" id="UP001595961">
    <property type="component" value="Unassembled WGS sequence"/>
</dbReference>
<accession>A0ABV9BXG3</accession>
<name>A0ABV9BXG3_9GAMM</name>
<dbReference type="RefSeq" id="WP_266149545.1">
    <property type="nucleotide sequence ID" value="NZ_CP064028.1"/>
</dbReference>
<evidence type="ECO:0000256" key="1">
    <source>
        <dbReference type="SAM" id="SignalP"/>
    </source>
</evidence>
<feature type="signal peptide" evidence="1">
    <location>
        <begin position="1"/>
        <end position="26"/>
    </location>
</feature>
<proteinExistence type="predicted"/>
<organism evidence="2 3">
    <name type="scientific">Dyella halodurans</name>
    <dbReference type="NCBI Taxonomy" id="1920171"/>
    <lineage>
        <taxon>Bacteria</taxon>
        <taxon>Pseudomonadati</taxon>
        <taxon>Pseudomonadota</taxon>
        <taxon>Gammaproteobacteria</taxon>
        <taxon>Lysobacterales</taxon>
        <taxon>Rhodanobacteraceae</taxon>
        <taxon>Dyella</taxon>
    </lineage>
</organism>
<keyword evidence="3" id="KW-1185">Reference proteome</keyword>
<protein>
    <submittedName>
        <fullName evidence="2">DUF5329 domain-containing protein</fullName>
    </submittedName>
</protein>
<sequence>MQVIRRLGVALIAVVAGGWPALSAYAALDATGQREVAALLDYVGNSHCRFIRNGSEYSGVDAKAHLQSKLEYLEHRDQINSAEEFIARAASTSSFSGKPYKVNCDGKEQPSADWLTEELLRLRQQQP</sequence>
<dbReference type="EMBL" id="JBHSGA010000003">
    <property type="protein sequence ID" value="MFC4525440.1"/>
    <property type="molecule type" value="Genomic_DNA"/>
</dbReference>